<dbReference type="PANTHER" id="PTHR43280">
    <property type="entry name" value="ARAC-FAMILY TRANSCRIPTIONAL REGULATOR"/>
    <property type="match status" value="1"/>
</dbReference>
<feature type="domain" description="HTH araC/xylS-type" evidence="4">
    <location>
        <begin position="101"/>
        <end position="182"/>
    </location>
</feature>
<keyword evidence="3" id="KW-0804">Transcription</keyword>
<dbReference type="SUPFAM" id="SSF46689">
    <property type="entry name" value="Homeodomain-like"/>
    <property type="match status" value="1"/>
</dbReference>
<reference evidence="5" key="2">
    <citation type="journal article" date="2024" name="Antonie Van Leeuwenhoek">
        <title>Roseihalotalea indica gen. nov., sp. nov., a halophilic Bacteroidetes from mesopelagic Southwest Indian Ocean with higher carbohydrate metabolic potential.</title>
        <authorList>
            <person name="Chen B."/>
            <person name="Zhang M."/>
            <person name="Lin D."/>
            <person name="Ye J."/>
            <person name="Tang K."/>
        </authorList>
    </citation>
    <scope>NUCLEOTIDE SEQUENCE</scope>
    <source>
        <strain evidence="5">TK19036</strain>
    </source>
</reference>
<proteinExistence type="predicted"/>
<dbReference type="PANTHER" id="PTHR43280:SF2">
    <property type="entry name" value="HTH-TYPE TRANSCRIPTIONAL REGULATOR EXSA"/>
    <property type="match status" value="1"/>
</dbReference>
<dbReference type="InterPro" id="IPR036163">
    <property type="entry name" value="HMA_dom_sf"/>
</dbReference>
<dbReference type="GO" id="GO:0003700">
    <property type="term" value="F:DNA-binding transcription factor activity"/>
    <property type="evidence" value="ECO:0007669"/>
    <property type="project" value="InterPro"/>
</dbReference>
<evidence type="ECO:0000313" key="5">
    <source>
        <dbReference type="EMBL" id="WKN38602.1"/>
    </source>
</evidence>
<dbReference type="SMART" id="SM00342">
    <property type="entry name" value="HTH_ARAC"/>
    <property type="match status" value="1"/>
</dbReference>
<name>A0AA49GPI9_9BACT</name>
<sequence length="194" mass="22768">MKILKLHIKDMICPRCETVIQLEMNKLKANVVSIKPGYAIVEVPVSVNLELIAEKLRHHGFELLRDPELVLVEQVKTTIRDYLYHQEKFTVERRKPLTLSEYLMQSIGRSYSHLSKLFSKHEGKTLERYYIHLRIERVKELIDYGELNVGEIAHKLGYSSGHYLSAQFKKETGMSVSEYRKQAEQIGRKYFNEL</sequence>
<dbReference type="GO" id="GO:0043565">
    <property type="term" value="F:sequence-specific DNA binding"/>
    <property type="evidence" value="ECO:0007669"/>
    <property type="project" value="InterPro"/>
</dbReference>
<keyword evidence="2" id="KW-0238">DNA-binding</keyword>
<organism evidence="5">
    <name type="scientific">Roseihalotalea indica</name>
    <dbReference type="NCBI Taxonomy" id="2867963"/>
    <lineage>
        <taxon>Bacteria</taxon>
        <taxon>Pseudomonadati</taxon>
        <taxon>Bacteroidota</taxon>
        <taxon>Cytophagia</taxon>
        <taxon>Cytophagales</taxon>
        <taxon>Catalimonadaceae</taxon>
        <taxon>Roseihalotalea</taxon>
    </lineage>
</organism>
<protein>
    <submittedName>
        <fullName evidence="5">AraC family transcriptional regulator</fullName>
    </submittedName>
</protein>
<evidence type="ECO:0000256" key="1">
    <source>
        <dbReference type="ARBA" id="ARBA00023015"/>
    </source>
</evidence>
<dbReference type="Gene3D" id="1.10.10.60">
    <property type="entry name" value="Homeodomain-like"/>
    <property type="match status" value="1"/>
</dbReference>
<evidence type="ECO:0000256" key="3">
    <source>
        <dbReference type="ARBA" id="ARBA00023163"/>
    </source>
</evidence>
<dbReference type="SUPFAM" id="SSF55008">
    <property type="entry name" value="HMA, heavy metal-associated domain"/>
    <property type="match status" value="1"/>
</dbReference>
<dbReference type="Pfam" id="PF12833">
    <property type="entry name" value="HTH_18"/>
    <property type="match status" value="1"/>
</dbReference>
<dbReference type="InterPro" id="IPR009057">
    <property type="entry name" value="Homeodomain-like_sf"/>
</dbReference>
<evidence type="ECO:0000256" key="2">
    <source>
        <dbReference type="ARBA" id="ARBA00023125"/>
    </source>
</evidence>
<evidence type="ECO:0000259" key="4">
    <source>
        <dbReference type="PROSITE" id="PS01124"/>
    </source>
</evidence>
<dbReference type="InterPro" id="IPR018060">
    <property type="entry name" value="HTH_AraC"/>
</dbReference>
<dbReference type="AlphaFoldDB" id="A0AA49GPI9"/>
<keyword evidence="1" id="KW-0805">Transcription regulation</keyword>
<dbReference type="GO" id="GO:0046872">
    <property type="term" value="F:metal ion binding"/>
    <property type="evidence" value="ECO:0007669"/>
    <property type="project" value="InterPro"/>
</dbReference>
<reference evidence="5" key="1">
    <citation type="journal article" date="2023" name="Comput. Struct. Biotechnol. J.">
        <title>Discovery of a novel marine Bacteroidetes with a rich repertoire of carbohydrate-active enzymes.</title>
        <authorList>
            <person name="Chen B."/>
            <person name="Liu G."/>
            <person name="Chen Q."/>
            <person name="Wang H."/>
            <person name="Liu L."/>
            <person name="Tang K."/>
        </authorList>
    </citation>
    <scope>NUCLEOTIDE SEQUENCE</scope>
    <source>
        <strain evidence="5">TK19036</strain>
    </source>
</reference>
<dbReference type="PROSITE" id="PS01124">
    <property type="entry name" value="HTH_ARAC_FAMILY_2"/>
    <property type="match status" value="1"/>
</dbReference>
<dbReference type="EMBL" id="CP120682">
    <property type="protein sequence ID" value="WKN38602.1"/>
    <property type="molecule type" value="Genomic_DNA"/>
</dbReference>
<gene>
    <name evidence="5" type="ORF">K4G66_07790</name>
</gene>
<accession>A0AA49GPI9</accession>